<dbReference type="EMBL" id="CP036433">
    <property type="protein sequence ID" value="QDU97169.1"/>
    <property type="molecule type" value="Genomic_DNA"/>
</dbReference>
<feature type="transmembrane region" description="Helical" evidence="8">
    <location>
        <begin position="172"/>
        <end position="194"/>
    </location>
</feature>
<feature type="transmembrane region" description="Helical" evidence="8">
    <location>
        <begin position="247"/>
        <end position="267"/>
    </location>
</feature>
<keyword evidence="3" id="KW-0813">Transport</keyword>
<evidence type="ECO:0000256" key="7">
    <source>
        <dbReference type="RuleBase" id="RU362091"/>
    </source>
</evidence>
<keyword evidence="4 8" id="KW-0812">Transmembrane</keyword>
<gene>
    <name evidence="9" type="primary">sglT_6</name>
    <name evidence="9" type="ORF">Pla8534_50140</name>
</gene>
<feature type="transmembrane region" description="Helical" evidence="8">
    <location>
        <begin position="454"/>
        <end position="472"/>
    </location>
</feature>
<evidence type="ECO:0000313" key="10">
    <source>
        <dbReference type="Proteomes" id="UP000317648"/>
    </source>
</evidence>
<dbReference type="Proteomes" id="UP000317648">
    <property type="component" value="Chromosome"/>
</dbReference>
<dbReference type="PANTHER" id="PTHR48086">
    <property type="entry name" value="SODIUM/PROLINE SYMPORTER-RELATED"/>
    <property type="match status" value="1"/>
</dbReference>
<evidence type="ECO:0000256" key="4">
    <source>
        <dbReference type="ARBA" id="ARBA00022692"/>
    </source>
</evidence>
<feature type="transmembrane region" description="Helical" evidence="8">
    <location>
        <begin position="340"/>
        <end position="362"/>
    </location>
</feature>
<feature type="transmembrane region" description="Helical" evidence="8">
    <location>
        <begin position="397"/>
        <end position="417"/>
    </location>
</feature>
<dbReference type="KEGG" id="lcre:Pla8534_50140"/>
<dbReference type="Pfam" id="PF00474">
    <property type="entry name" value="SSF"/>
    <property type="match status" value="1"/>
</dbReference>
<dbReference type="GO" id="GO:0005886">
    <property type="term" value="C:plasma membrane"/>
    <property type="evidence" value="ECO:0007669"/>
    <property type="project" value="TreeGrafter"/>
</dbReference>
<comment type="similarity">
    <text evidence="2 7">Belongs to the sodium:solute symporter (SSF) (TC 2.A.21) family.</text>
</comment>
<dbReference type="InterPro" id="IPR038377">
    <property type="entry name" value="Na/Glc_symporter_sf"/>
</dbReference>
<dbReference type="InterPro" id="IPR001734">
    <property type="entry name" value="Na/solute_symporter"/>
</dbReference>
<evidence type="ECO:0000256" key="8">
    <source>
        <dbReference type="SAM" id="Phobius"/>
    </source>
</evidence>
<reference evidence="9 10" key="1">
    <citation type="submission" date="2019-02" db="EMBL/GenBank/DDBJ databases">
        <title>Deep-cultivation of Planctomycetes and their phenomic and genomic characterization uncovers novel biology.</title>
        <authorList>
            <person name="Wiegand S."/>
            <person name="Jogler M."/>
            <person name="Boedeker C."/>
            <person name="Pinto D."/>
            <person name="Vollmers J."/>
            <person name="Rivas-Marin E."/>
            <person name="Kohn T."/>
            <person name="Peeters S.H."/>
            <person name="Heuer A."/>
            <person name="Rast P."/>
            <person name="Oberbeckmann S."/>
            <person name="Bunk B."/>
            <person name="Jeske O."/>
            <person name="Meyerdierks A."/>
            <person name="Storesund J.E."/>
            <person name="Kallscheuer N."/>
            <person name="Luecker S."/>
            <person name="Lage O.M."/>
            <person name="Pohl T."/>
            <person name="Merkel B.J."/>
            <person name="Hornburger P."/>
            <person name="Mueller R.-W."/>
            <person name="Bruemmer F."/>
            <person name="Labrenz M."/>
            <person name="Spormann A.M."/>
            <person name="Op den Camp H."/>
            <person name="Overmann J."/>
            <person name="Amann R."/>
            <person name="Jetten M.S.M."/>
            <person name="Mascher T."/>
            <person name="Medema M.H."/>
            <person name="Devos D.P."/>
            <person name="Kaster A.-K."/>
            <person name="Ovreas L."/>
            <person name="Rohde M."/>
            <person name="Galperin M.Y."/>
            <person name="Jogler C."/>
        </authorList>
    </citation>
    <scope>NUCLEOTIDE SEQUENCE [LARGE SCALE GENOMIC DNA]</scope>
    <source>
        <strain evidence="9 10">Pla85_3_4</strain>
    </source>
</reference>
<evidence type="ECO:0000313" key="9">
    <source>
        <dbReference type="EMBL" id="QDU97169.1"/>
    </source>
</evidence>
<sequence>MDPLALKSNFAALDWVIVGVYLSLSLLIGVWANRYIHNTKAYLIGGGKAGSSLNAATYVGTTLGLVTLMYAAIDAFSHGFAFVTLALIGLGTGLLLGCTGLVIGPLRRMNLMTIPEYFEKRYSRRLRVAGGCICALAGILNMGLFPKMGATFLTYSTGMQNMAGDANDTVNLITSLLILMVLFYTVLGGMVSVIITDYIQFVVLSLGMGLGVYFCLTHPDLGWQTMLSTIAEHRGERMFNPLAADSGYGWTWILFNCLVFLYAGFCWAPEASRSLTARDESAARRTFLLASPGMFVRLAIPALWAVAAFTLVAQSEELTGYFFPDGLANDPAHAAEAMPATLAFVTPTGLLGLLVAGMLAAFMSTHDSYLLCWSSVITRDIVGPLVRRPLTDGQEILITRISVIVIGLFLLVWGVWYELTDSVWTYMAVSGTIYMSGAGVVLLGGLYWSRASTVGAWAAMLSGLLALLGLFLEPVNTQLAELEFDFAVSGPAFGLFVYAFCGAMFVVFSLLFPDKTPHPASAPIEEAR</sequence>
<dbReference type="PANTHER" id="PTHR48086:SF7">
    <property type="entry name" value="SODIUM-SOLUTE SYMPORTER-RELATED"/>
    <property type="match status" value="1"/>
</dbReference>
<feature type="transmembrane region" description="Helical" evidence="8">
    <location>
        <begin position="53"/>
        <end position="73"/>
    </location>
</feature>
<comment type="subcellular location">
    <subcellularLocation>
        <location evidence="1">Membrane</location>
        <topology evidence="1">Multi-pass membrane protein</topology>
    </subcellularLocation>
</comment>
<evidence type="ECO:0000256" key="1">
    <source>
        <dbReference type="ARBA" id="ARBA00004141"/>
    </source>
</evidence>
<dbReference type="CDD" id="cd10322">
    <property type="entry name" value="SLC5sbd"/>
    <property type="match status" value="1"/>
</dbReference>
<feature type="transmembrane region" description="Helical" evidence="8">
    <location>
        <begin position="79"/>
        <end position="106"/>
    </location>
</feature>
<keyword evidence="6 8" id="KW-0472">Membrane</keyword>
<feature type="transmembrane region" description="Helical" evidence="8">
    <location>
        <begin position="423"/>
        <end position="447"/>
    </location>
</feature>
<proteinExistence type="inferred from homology"/>
<dbReference type="GO" id="GO:0022857">
    <property type="term" value="F:transmembrane transporter activity"/>
    <property type="evidence" value="ECO:0007669"/>
    <property type="project" value="InterPro"/>
</dbReference>
<feature type="transmembrane region" description="Helical" evidence="8">
    <location>
        <begin position="126"/>
        <end position="145"/>
    </location>
</feature>
<feature type="transmembrane region" description="Helical" evidence="8">
    <location>
        <begin position="287"/>
        <end position="313"/>
    </location>
</feature>
<evidence type="ECO:0000256" key="5">
    <source>
        <dbReference type="ARBA" id="ARBA00022989"/>
    </source>
</evidence>
<dbReference type="PROSITE" id="PS50283">
    <property type="entry name" value="NA_SOLUT_SYMP_3"/>
    <property type="match status" value="1"/>
</dbReference>
<evidence type="ECO:0000256" key="2">
    <source>
        <dbReference type="ARBA" id="ARBA00006434"/>
    </source>
</evidence>
<keyword evidence="5 8" id="KW-1133">Transmembrane helix</keyword>
<dbReference type="RefSeq" id="WP_197442549.1">
    <property type="nucleotide sequence ID" value="NZ_CP036433.1"/>
</dbReference>
<organism evidence="9 10">
    <name type="scientific">Lignipirellula cremea</name>
    <dbReference type="NCBI Taxonomy" id="2528010"/>
    <lineage>
        <taxon>Bacteria</taxon>
        <taxon>Pseudomonadati</taxon>
        <taxon>Planctomycetota</taxon>
        <taxon>Planctomycetia</taxon>
        <taxon>Pirellulales</taxon>
        <taxon>Pirellulaceae</taxon>
        <taxon>Lignipirellula</taxon>
    </lineage>
</organism>
<dbReference type="InterPro" id="IPR050277">
    <property type="entry name" value="Sodium:Solute_Symporter"/>
</dbReference>
<name>A0A518DZA8_9BACT</name>
<protein>
    <submittedName>
        <fullName evidence="9">Sodium/glucose cotransporter</fullName>
    </submittedName>
</protein>
<feature type="transmembrane region" description="Helical" evidence="8">
    <location>
        <begin position="201"/>
        <end position="219"/>
    </location>
</feature>
<evidence type="ECO:0000256" key="3">
    <source>
        <dbReference type="ARBA" id="ARBA00022448"/>
    </source>
</evidence>
<accession>A0A518DZA8</accession>
<dbReference type="AlphaFoldDB" id="A0A518DZA8"/>
<evidence type="ECO:0000256" key="6">
    <source>
        <dbReference type="ARBA" id="ARBA00023136"/>
    </source>
</evidence>
<feature type="transmembrane region" description="Helical" evidence="8">
    <location>
        <begin position="12"/>
        <end position="32"/>
    </location>
</feature>
<dbReference type="Gene3D" id="1.20.1730.10">
    <property type="entry name" value="Sodium/glucose cotransporter"/>
    <property type="match status" value="1"/>
</dbReference>
<keyword evidence="10" id="KW-1185">Reference proteome</keyword>
<feature type="transmembrane region" description="Helical" evidence="8">
    <location>
        <begin position="492"/>
        <end position="512"/>
    </location>
</feature>